<name>A0A672YCN1_9TELE</name>
<reference evidence="4" key="2">
    <citation type="submission" date="2025-08" db="UniProtKB">
        <authorList>
            <consortium name="Ensembl"/>
        </authorList>
    </citation>
    <scope>IDENTIFICATION</scope>
</reference>
<dbReference type="PANTHER" id="PTHR24252:SF7">
    <property type="entry name" value="HYALIN"/>
    <property type="match status" value="1"/>
</dbReference>
<dbReference type="GO" id="GO:0004252">
    <property type="term" value="F:serine-type endopeptidase activity"/>
    <property type="evidence" value="ECO:0007669"/>
    <property type="project" value="InterPro"/>
</dbReference>
<evidence type="ECO:0000259" key="3">
    <source>
        <dbReference type="PROSITE" id="PS50240"/>
    </source>
</evidence>
<dbReference type="InterPro" id="IPR001254">
    <property type="entry name" value="Trypsin_dom"/>
</dbReference>
<reference evidence="4" key="1">
    <citation type="submission" date="2019-06" db="EMBL/GenBank/DDBJ databases">
        <authorList>
            <consortium name="Wellcome Sanger Institute Data Sharing"/>
        </authorList>
    </citation>
    <scope>NUCLEOTIDE SEQUENCE [LARGE SCALE GENOMIC DNA]</scope>
</reference>
<accession>A0A672YCN1</accession>
<feature type="domain" description="Peptidase S1" evidence="3">
    <location>
        <begin position="36"/>
        <end position="93"/>
    </location>
</feature>
<dbReference type="Pfam" id="PF00089">
    <property type="entry name" value="Trypsin"/>
    <property type="match status" value="1"/>
</dbReference>
<dbReference type="GO" id="GO:0006508">
    <property type="term" value="P:proteolysis"/>
    <property type="evidence" value="ECO:0007669"/>
    <property type="project" value="InterPro"/>
</dbReference>
<dbReference type="AlphaFoldDB" id="A0A672YCN1"/>
<keyword evidence="2" id="KW-0732">Signal</keyword>
<proteinExistence type="predicted"/>
<dbReference type="InParanoid" id="A0A672YCN1"/>
<dbReference type="Proteomes" id="UP000472271">
    <property type="component" value="Chromosome 13"/>
</dbReference>
<organism evidence="4 5">
    <name type="scientific">Sphaeramia orbicularis</name>
    <name type="common">orbiculate cardinalfish</name>
    <dbReference type="NCBI Taxonomy" id="375764"/>
    <lineage>
        <taxon>Eukaryota</taxon>
        <taxon>Metazoa</taxon>
        <taxon>Chordata</taxon>
        <taxon>Craniata</taxon>
        <taxon>Vertebrata</taxon>
        <taxon>Euteleostomi</taxon>
        <taxon>Actinopterygii</taxon>
        <taxon>Neopterygii</taxon>
        <taxon>Teleostei</taxon>
        <taxon>Neoteleostei</taxon>
        <taxon>Acanthomorphata</taxon>
        <taxon>Gobiaria</taxon>
        <taxon>Kurtiformes</taxon>
        <taxon>Apogonoidei</taxon>
        <taxon>Apogonidae</taxon>
        <taxon>Apogoninae</taxon>
        <taxon>Sphaeramia</taxon>
    </lineage>
</organism>
<dbReference type="PROSITE" id="PS50240">
    <property type="entry name" value="TRYPSIN_DOM"/>
    <property type="match status" value="1"/>
</dbReference>
<feature type="signal peptide" evidence="2">
    <location>
        <begin position="1"/>
        <end position="24"/>
    </location>
</feature>
<reference evidence="4" key="3">
    <citation type="submission" date="2025-09" db="UniProtKB">
        <authorList>
            <consortium name="Ensembl"/>
        </authorList>
    </citation>
    <scope>IDENTIFICATION</scope>
</reference>
<evidence type="ECO:0000256" key="2">
    <source>
        <dbReference type="SAM" id="SignalP"/>
    </source>
</evidence>
<dbReference type="Gene3D" id="2.40.10.10">
    <property type="entry name" value="Trypsin-like serine proteases"/>
    <property type="match status" value="1"/>
</dbReference>
<dbReference type="InterPro" id="IPR018114">
    <property type="entry name" value="TRYPSIN_HIS"/>
</dbReference>
<protein>
    <recommendedName>
        <fullName evidence="3">Peptidase S1 domain-containing protein</fullName>
    </recommendedName>
</protein>
<dbReference type="PANTHER" id="PTHR24252">
    <property type="entry name" value="ACROSIN-RELATED"/>
    <property type="match status" value="1"/>
</dbReference>
<evidence type="ECO:0000313" key="5">
    <source>
        <dbReference type="Proteomes" id="UP000472271"/>
    </source>
</evidence>
<sequence>MPPRHAVNSSVMTSLAVRLTAVCSTDCGSGLNSSRALGAQQAAPGSWPWQVSLQVDGSHRCGGAIISPYWIVTAAHCVGLQSWKLGRVCRDSR</sequence>
<dbReference type="Ensembl" id="ENSSORT00005001468.1">
    <property type="protein sequence ID" value="ENSSORP00005001425.1"/>
    <property type="gene ID" value="ENSSORG00005000869.1"/>
</dbReference>
<evidence type="ECO:0000256" key="1">
    <source>
        <dbReference type="ARBA" id="ARBA00023157"/>
    </source>
</evidence>
<dbReference type="SUPFAM" id="SSF50494">
    <property type="entry name" value="Trypsin-like serine proteases"/>
    <property type="match status" value="1"/>
</dbReference>
<feature type="chain" id="PRO_5025466334" description="Peptidase S1 domain-containing protein" evidence="2">
    <location>
        <begin position="25"/>
        <end position="93"/>
    </location>
</feature>
<dbReference type="InterPro" id="IPR009003">
    <property type="entry name" value="Peptidase_S1_PA"/>
</dbReference>
<keyword evidence="5" id="KW-1185">Reference proteome</keyword>
<evidence type="ECO:0000313" key="4">
    <source>
        <dbReference type="Ensembl" id="ENSSORP00005001425.1"/>
    </source>
</evidence>
<keyword evidence="1" id="KW-1015">Disulfide bond</keyword>
<dbReference type="InterPro" id="IPR043504">
    <property type="entry name" value="Peptidase_S1_PA_chymotrypsin"/>
</dbReference>
<dbReference type="PROSITE" id="PS00134">
    <property type="entry name" value="TRYPSIN_HIS"/>
    <property type="match status" value="1"/>
</dbReference>